<dbReference type="EMBL" id="CP012661">
    <property type="protein sequence ID" value="AMY68703.1"/>
    <property type="molecule type" value="Genomic_DNA"/>
</dbReference>
<reference evidence="3 4" key="1">
    <citation type="submission" date="2015-09" db="EMBL/GenBank/DDBJ databases">
        <title>Complete genome sequence of Defluviimonas alba cai42t isolated from an oilfield in Xinjiang.</title>
        <authorList>
            <person name="Geng S."/>
            <person name="Pan X."/>
            <person name="Wu X."/>
        </authorList>
    </citation>
    <scope>NUCLEOTIDE SEQUENCE [LARGE SCALE GENOMIC DNA]</scope>
    <source>
        <strain evidence="4">cai42</strain>
    </source>
</reference>
<evidence type="ECO:0000259" key="2">
    <source>
        <dbReference type="Pfam" id="PF12146"/>
    </source>
</evidence>
<proteinExistence type="predicted"/>
<feature type="domain" description="Serine aminopeptidase S33" evidence="2">
    <location>
        <begin position="86"/>
        <end position="213"/>
    </location>
</feature>
<evidence type="ECO:0000313" key="3">
    <source>
        <dbReference type="EMBL" id="AMY68703.1"/>
    </source>
</evidence>
<keyword evidence="1" id="KW-0812">Transmembrane</keyword>
<dbReference type="Gene3D" id="3.40.50.1820">
    <property type="entry name" value="alpha/beta hydrolase"/>
    <property type="match status" value="1"/>
</dbReference>
<keyword evidence="1" id="KW-1133">Transmembrane helix</keyword>
<protein>
    <recommendedName>
        <fullName evidence="2">Serine aminopeptidase S33 domain-containing protein</fullName>
    </recommendedName>
</protein>
<evidence type="ECO:0000313" key="4">
    <source>
        <dbReference type="Proteomes" id="UP000076128"/>
    </source>
</evidence>
<keyword evidence="4" id="KW-1185">Reference proteome</keyword>
<name>A0A161GJJ7_9RHOB</name>
<dbReference type="InterPro" id="IPR022742">
    <property type="entry name" value="Hydrolase_4"/>
</dbReference>
<dbReference type="SUPFAM" id="SSF53474">
    <property type="entry name" value="alpha/beta-Hydrolases"/>
    <property type="match status" value="1"/>
</dbReference>
<dbReference type="InterPro" id="IPR029058">
    <property type="entry name" value="AB_hydrolase_fold"/>
</dbReference>
<organism evidence="3 4">
    <name type="scientific">Frigidibacter mobilis</name>
    <dbReference type="NCBI Taxonomy" id="1335048"/>
    <lineage>
        <taxon>Bacteria</taxon>
        <taxon>Pseudomonadati</taxon>
        <taxon>Pseudomonadota</taxon>
        <taxon>Alphaproteobacteria</taxon>
        <taxon>Rhodobacterales</taxon>
        <taxon>Paracoccaceae</taxon>
        <taxon>Frigidibacter</taxon>
    </lineage>
</organism>
<dbReference type="RefSeq" id="WP_084739499.1">
    <property type="nucleotide sequence ID" value="NZ_CP012661.1"/>
</dbReference>
<accession>A0A161GJJ7</accession>
<feature type="transmembrane region" description="Helical" evidence="1">
    <location>
        <begin position="9"/>
        <end position="28"/>
    </location>
</feature>
<dbReference type="AlphaFoldDB" id="A0A161GJJ7"/>
<evidence type="ECO:0000256" key="1">
    <source>
        <dbReference type="SAM" id="Phobius"/>
    </source>
</evidence>
<dbReference type="KEGG" id="daa:AKL17_1450"/>
<dbReference type="STRING" id="1335048.AKL17_1450"/>
<dbReference type="Pfam" id="PF12146">
    <property type="entry name" value="Hydrolase_4"/>
    <property type="match status" value="1"/>
</dbReference>
<dbReference type="OrthoDB" id="5416147at2"/>
<dbReference type="PATRIC" id="fig|1335048.3.peg.1509"/>
<keyword evidence="1" id="KW-0472">Membrane</keyword>
<sequence length="330" mass="34497">MDVRQFGKWLGRTLLFGGGAITALVLFAPRESVVLTPRFDAAEVPGPMQLEAWLAAREGAVPGIVPGLQKRVVWAGAPGQPTPISLVYLHGFSASAEEIRPVPDLVAESVGANLFYTRLAGHGRGGAAMAEPAVQDWIDDLAEAVAVGGVLGERVYLIGTSTGATLAAVAANDAGLSQQIAGVVLISPNFGLAHRFAGLLTWPLARYWVPLVLGAETGFTPLNEAHGAFWTARYPVKALLPMAALAKAAAALDYFTVATPSLFIFSPGDRVVSVPAIHEVSGQWGGPMVAVERQMTPADDPFAHVIAGDALSPGQTAETARIIADWIGTH</sequence>
<dbReference type="Proteomes" id="UP000076128">
    <property type="component" value="Chromosome"/>
</dbReference>
<gene>
    <name evidence="3" type="ORF">AKL17_1450</name>
</gene>